<comment type="function">
    <text evidence="3">DNA-dependent ATPase and ATP-dependent 5'-3' DNA helicase. Has no activity on blunt DNA or DNA with 3'-overhangs, requires at least 10 bases of 5'-ssDNA for helicase activity.</text>
</comment>
<gene>
    <name evidence="3" type="primary">recD2</name>
    <name evidence="8" type="ORF">MOO47_00790</name>
</gene>
<dbReference type="CDD" id="cd18809">
    <property type="entry name" value="SF1_C_RecD"/>
    <property type="match status" value="1"/>
</dbReference>
<dbReference type="EMBL" id="CP093365">
    <property type="protein sequence ID" value="UQS83773.1"/>
    <property type="molecule type" value="Genomic_DNA"/>
</dbReference>
<dbReference type="InterPro" id="IPR029493">
    <property type="entry name" value="RecD2-like_HHH"/>
</dbReference>
<dbReference type="Gene3D" id="2.30.30.940">
    <property type="match status" value="1"/>
</dbReference>
<dbReference type="Proteomes" id="UP000831947">
    <property type="component" value="Chromosome"/>
</dbReference>
<dbReference type="Gene3D" id="3.40.50.300">
    <property type="entry name" value="P-loop containing nucleotide triphosphate hydrolases"/>
    <property type="match status" value="2"/>
</dbReference>
<feature type="domain" description="ATP-dependent RecD2 DNA helicase-like helix-hairpin-helix" evidence="5">
    <location>
        <begin position="147"/>
        <end position="237"/>
    </location>
</feature>
<evidence type="ECO:0000259" key="6">
    <source>
        <dbReference type="Pfam" id="PF18335"/>
    </source>
</evidence>
<dbReference type="EC" id="5.6.2.3" evidence="3"/>
<dbReference type="InterPro" id="IPR006345">
    <property type="entry name" value="RecD2"/>
</dbReference>
<dbReference type="SUPFAM" id="SSF52540">
    <property type="entry name" value="P-loop containing nucleoside triphosphate hydrolases"/>
    <property type="match status" value="2"/>
</dbReference>
<feature type="domain" description="ATP-dependent RecD2 DNA helicase SH3" evidence="6">
    <location>
        <begin position="579"/>
        <end position="640"/>
    </location>
</feature>
<protein>
    <recommendedName>
        <fullName evidence="3">ATP-dependent RecD2 DNA helicase</fullName>
        <ecNumber evidence="3">5.6.2.3</ecNumber>
    </recommendedName>
    <alternativeName>
        <fullName evidence="3">DNA 5'-3' helicase subunit RecD2</fullName>
    </alternativeName>
</protein>
<dbReference type="InterPro" id="IPR055446">
    <property type="entry name" value="RecD2_N_OB"/>
</dbReference>
<evidence type="ECO:0000313" key="9">
    <source>
        <dbReference type="Proteomes" id="UP000831947"/>
    </source>
</evidence>
<dbReference type="PANTHER" id="PTHR43788">
    <property type="entry name" value="DNA2/NAM7 HELICASE FAMILY MEMBER"/>
    <property type="match status" value="1"/>
</dbReference>
<comment type="similarity">
    <text evidence="3">Belongs to the RecD family. RecD2 subfamily.</text>
</comment>
<comment type="catalytic activity">
    <reaction evidence="3">
        <text>ATP + H2O = ADP + phosphate + H(+)</text>
        <dbReference type="Rhea" id="RHEA:13065"/>
        <dbReference type="ChEBI" id="CHEBI:15377"/>
        <dbReference type="ChEBI" id="CHEBI:15378"/>
        <dbReference type="ChEBI" id="CHEBI:30616"/>
        <dbReference type="ChEBI" id="CHEBI:43474"/>
        <dbReference type="ChEBI" id="CHEBI:456216"/>
        <dbReference type="EC" id="5.6.2.3"/>
    </reaction>
</comment>
<evidence type="ECO:0000259" key="5">
    <source>
        <dbReference type="Pfam" id="PF14490"/>
    </source>
</evidence>
<keyword evidence="3" id="KW-0347">Helicase</keyword>
<feature type="domain" description="UvrD-like helicase C-terminal" evidence="4">
    <location>
        <begin position="668"/>
        <end position="715"/>
    </location>
</feature>
<sequence length="791" mass="87979">MAEEYIIGSLEAIFFEKPEDYFKILLIKVQETSFAWADSEIVVTGVFDELEENQNYRFEGEVVQHPKYGQQFKCLHYQKDSPTDRKGLVDYFASAQFPGIGRKTANKIVDILGNNAISSLVSDATVVEKLPLSKAKRQLIIDQVNESYQTQEIILQLNSLGFGNKIAFKIYHKYGNQTLNTLQTDPYQLIEDIPGIGFKRADQLALNFGLAIDNTKRIQAGLLQTLKVVINAAGNTYASKTELIAPTLKLLNTTKKGTVSDEDVQNALADLIDQELIILDQDCYFPKDLYAAECDIAQQLQLLQKHFKANKYSDQQIKKAIQYTEKQLAITYDDQQVAAIQAGLKNALFLLTGGPGTGKTTIINGLVTAFAYLNDYSLDIDDYQTTPFPVVLAAPTGRAAKHLAASTQLPAGTIHRLLGLTGQEDMQPLDVSEIYGKLLIIDETSMVDTLLFKLLITAIPLGMQVILVGDKDQLPSVGPGQVFSDLIASKVLPTVNLTKIHRQDQDSTIIDLAHDINTGQVGNDFFTNYPDRSFIECTAPQVPHVLQQIILKSQKRGFDLDQVQILAPMYRGIAGIDNLNQTMQVTLNPLESTTKQVIVGNMQYRIGDKVVHLVNNVEKNVFNGEIGTVTGITLAKDNPDKKQGDLLYLDFDGQQIVYSHSDFKNIALAYCTSIHKAQGSEFELVIVVLVRQNTRMLRRNLLYTAVTRAKSKLIMLGDKNAYEHAVADNSGQRQTKLKYQIQSLFKPDSINNLATEDDDPAGYILTLEQIRHLAIDPMIGMANVTPQSFMN</sequence>
<reference evidence="8 9" key="1">
    <citation type="journal article" date="2022" name="Int. J. Syst. Evol. Microbiol.">
        <title>Apilactobacillus apisilvae sp. nov., Nicolia spurrieriana gen. nov. sp. nov., Bombilactobacillus folatiphilus sp. nov. and Bombilactobacillus thymidiniphilus sp. nov., four new lactic acid bacterial isolates from stingless bees Tetragonula carbonaria and Austroplebeia australis.</title>
        <authorList>
            <person name="Oliphant S.A."/>
            <person name="Watson-Haigh N.S."/>
            <person name="Sumby K.M."/>
            <person name="Gardner J."/>
            <person name="Groom S."/>
            <person name="Jiranek V."/>
        </authorList>
    </citation>
    <scope>NUCLEOTIDE SEQUENCE [LARGE SCALE GENOMIC DNA]</scope>
    <source>
        <strain evidence="8 9">SG4_A1</strain>
    </source>
</reference>
<dbReference type="InterPro" id="IPR027417">
    <property type="entry name" value="P-loop_NTPase"/>
</dbReference>
<proteinExistence type="inferred from homology"/>
<evidence type="ECO:0000256" key="1">
    <source>
        <dbReference type="ARBA" id="ARBA00022741"/>
    </source>
</evidence>
<keyword evidence="3" id="KW-0378">Hydrolase</keyword>
<keyword evidence="3" id="KW-0413">Isomerase</keyword>
<dbReference type="NCBIfam" id="TIGR01448">
    <property type="entry name" value="recD_rel"/>
    <property type="match status" value="1"/>
</dbReference>
<evidence type="ECO:0000256" key="3">
    <source>
        <dbReference type="HAMAP-Rule" id="MF_01488"/>
    </source>
</evidence>
<dbReference type="RefSeq" id="WP_249512958.1">
    <property type="nucleotide sequence ID" value="NZ_CP093365.1"/>
</dbReference>
<dbReference type="InterPro" id="IPR050534">
    <property type="entry name" value="Coronavir_polyprotein_1ab"/>
</dbReference>
<dbReference type="Pfam" id="PF14490">
    <property type="entry name" value="HHH_RecD2"/>
    <property type="match status" value="1"/>
</dbReference>
<dbReference type="HAMAP" id="MF_01488">
    <property type="entry name" value="RecD2"/>
    <property type="match status" value="1"/>
</dbReference>
<keyword evidence="1 3" id="KW-0547">Nucleotide-binding</keyword>
<dbReference type="PANTHER" id="PTHR43788:SF6">
    <property type="entry name" value="DNA HELICASE B"/>
    <property type="match status" value="1"/>
</dbReference>
<evidence type="ECO:0000256" key="2">
    <source>
        <dbReference type="ARBA" id="ARBA00022840"/>
    </source>
</evidence>
<organism evidence="8 9">
    <name type="scientific">Bombilactobacillus thymidiniphilus</name>
    <dbReference type="NCBI Taxonomy" id="2923363"/>
    <lineage>
        <taxon>Bacteria</taxon>
        <taxon>Bacillati</taxon>
        <taxon>Bacillota</taxon>
        <taxon>Bacilli</taxon>
        <taxon>Lactobacillales</taxon>
        <taxon>Lactobacillaceae</taxon>
        <taxon>Bombilactobacillus</taxon>
    </lineage>
</organism>
<accession>A0ABY4PDC6</accession>
<dbReference type="InterPro" id="IPR027785">
    <property type="entry name" value="UvrD-like_helicase_C"/>
</dbReference>
<keyword evidence="2 3" id="KW-0067">ATP-binding</keyword>
<dbReference type="Pfam" id="PF13538">
    <property type="entry name" value="UvrD_C_2"/>
    <property type="match status" value="1"/>
</dbReference>
<dbReference type="CDD" id="cd17933">
    <property type="entry name" value="DEXSc_RecD-like"/>
    <property type="match status" value="1"/>
</dbReference>
<evidence type="ECO:0000259" key="7">
    <source>
        <dbReference type="Pfam" id="PF23139"/>
    </source>
</evidence>
<feature type="binding site" evidence="3">
    <location>
        <begin position="356"/>
        <end position="360"/>
    </location>
    <ligand>
        <name>ATP</name>
        <dbReference type="ChEBI" id="CHEBI:30616"/>
    </ligand>
</feature>
<dbReference type="Pfam" id="PF23139">
    <property type="entry name" value="OB_YrrC"/>
    <property type="match status" value="1"/>
</dbReference>
<evidence type="ECO:0000313" key="8">
    <source>
        <dbReference type="EMBL" id="UQS83773.1"/>
    </source>
</evidence>
<keyword evidence="3" id="KW-0238">DNA-binding</keyword>
<dbReference type="Pfam" id="PF18335">
    <property type="entry name" value="SH3_13"/>
    <property type="match status" value="1"/>
</dbReference>
<name>A0ABY4PDC6_9LACO</name>
<dbReference type="InterPro" id="IPR041451">
    <property type="entry name" value="RecD2_SH13"/>
</dbReference>
<feature type="domain" description="ATP-dependent RecD2 DNA helicase OB-fold" evidence="7">
    <location>
        <begin position="3"/>
        <end position="82"/>
    </location>
</feature>
<evidence type="ECO:0000259" key="4">
    <source>
        <dbReference type="Pfam" id="PF13538"/>
    </source>
</evidence>
<dbReference type="Gene3D" id="1.10.10.2220">
    <property type="match status" value="1"/>
</dbReference>
<keyword evidence="9" id="KW-1185">Reference proteome</keyword>
<dbReference type="Pfam" id="PF13604">
    <property type="entry name" value="AAA_30"/>
    <property type="match status" value="1"/>
</dbReference>